<comment type="caution">
    <text evidence="2">The sequence shown here is derived from an EMBL/GenBank/DDBJ whole genome shotgun (WGS) entry which is preliminary data.</text>
</comment>
<sequence length="254" mass="26927">MTSVGVCVFLRNRSGQRPPWPWTTMTLTLSPIIKPQTQRLSLSPRSLSPSSIPSSPSSVHSSSSAIFERDIEPISPPLPPAYSNPHRIPRGKTTESSVPSVLDSAAAILVDSHAGDVDVEVLTPAASPLVSRSPSPRASLLLTTSSLGPPSPTSIARELSPCPSPKSVTKRLSFLSYSDLLASSPTNTVMLSSLTLEPPTPPHMLTLTDGGNLKGFDEWEKEGLGMGLEERLEAVSGATSPMSIRSRPVSVVRC</sequence>
<dbReference type="AlphaFoldDB" id="A0AA39P269"/>
<organism evidence="2 3">
    <name type="scientific">Armillaria novae-zelandiae</name>
    <dbReference type="NCBI Taxonomy" id="153914"/>
    <lineage>
        <taxon>Eukaryota</taxon>
        <taxon>Fungi</taxon>
        <taxon>Dikarya</taxon>
        <taxon>Basidiomycota</taxon>
        <taxon>Agaricomycotina</taxon>
        <taxon>Agaricomycetes</taxon>
        <taxon>Agaricomycetidae</taxon>
        <taxon>Agaricales</taxon>
        <taxon>Marasmiineae</taxon>
        <taxon>Physalacriaceae</taxon>
        <taxon>Armillaria</taxon>
    </lineage>
</organism>
<dbReference type="Proteomes" id="UP001175227">
    <property type="component" value="Unassembled WGS sequence"/>
</dbReference>
<feature type="region of interest" description="Disordered" evidence="1">
    <location>
        <begin position="40"/>
        <end position="97"/>
    </location>
</feature>
<reference evidence="2" key="1">
    <citation type="submission" date="2023-06" db="EMBL/GenBank/DDBJ databases">
        <authorList>
            <consortium name="Lawrence Berkeley National Laboratory"/>
            <person name="Ahrendt S."/>
            <person name="Sahu N."/>
            <person name="Indic B."/>
            <person name="Wong-Bajracharya J."/>
            <person name="Merenyi Z."/>
            <person name="Ke H.-M."/>
            <person name="Monk M."/>
            <person name="Kocsube S."/>
            <person name="Drula E."/>
            <person name="Lipzen A."/>
            <person name="Balint B."/>
            <person name="Henrissat B."/>
            <person name="Andreopoulos B."/>
            <person name="Martin F.M."/>
            <person name="Harder C.B."/>
            <person name="Rigling D."/>
            <person name="Ford K.L."/>
            <person name="Foster G.D."/>
            <person name="Pangilinan J."/>
            <person name="Papanicolaou A."/>
            <person name="Barry K."/>
            <person name="LaButti K."/>
            <person name="Viragh M."/>
            <person name="Koriabine M."/>
            <person name="Yan M."/>
            <person name="Riley R."/>
            <person name="Champramary S."/>
            <person name="Plett K.L."/>
            <person name="Tsai I.J."/>
            <person name="Slot J."/>
            <person name="Sipos G."/>
            <person name="Plett J."/>
            <person name="Nagy L.G."/>
            <person name="Grigoriev I.V."/>
        </authorList>
    </citation>
    <scope>NUCLEOTIDE SEQUENCE</scope>
    <source>
        <strain evidence="2">ICMP 16352</strain>
    </source>
</reference>
<evidence type="ECO:0000313" key="3">
    <source>
        <dbReference type="Proteomes" id="UP001175227"/>
    </source>
</evidence>
<protein>
    <submittedName>
        <fullName evidence="2">Uncharacterized protein</fullName>
    </submittedName>
</protein>
<proteinExistence type="predicted"/>
<dbReference type="EMBL" id="JAUEPR010000021">
    <property type="protein sequence ID" value="KAK0476200.1"/>
    <property type="molecule type" value="Genomic_DNA"/>
</dbReference>
<name>A0AA39P269_9AGAR</name>
<keyword evidence="3" id="KW-1185">Reference proteome</keyword>
<evidence type="ECO:0000313" key="2">
    <source>
        <dbReference type="EMBL" id="KAK0476200.1"/>
    </source>
</evidence>
<accession>A0AA39P269</accession>
<feature type="compositionally biased region" description="Low complexity" evidence="1">
    <location>
        <begin position="40"/>
        <end position="64"/>
    </location>
</feature>
<gene>
    <name evidence="2" type="ORF">IW261DRAFT_1492442</name>
</gene>
<evidence type="ECO:0000256" key="1">
    <source>
        <dbReference type="SAM" id="MobiDB-lite"/>
    </source>
</evidence>